<dbReference type="OMA" id="RVPQCRL"/>
<proteinExistence type="predicted"/>
<dbReference type="Proteomes" id="UP000008281">
    <property type="component" value="Unassembled WGS sequence"/>
</dbReference>
<gene>
    <name evidence="1" type="ORF">CRE_17188</name>
</gene>
<dbReference type="FunCoup" id="E3M9Y6">
    <property type="interactions" value="368"/>
</dbReference>
<dbReference type="STRING" id="31234.E3M9Y6"/>
<evidence type="ECO:0000313" key="2">
    <source>
        <dbReference type="Proteomes" id="UP000008281"/>
    </source>
</evidence>
<dbReference type="AlphaFoldDB" id="E3M9Y6"/>
<accession>E3M9Y6</accession>
<evidence type="ECO:0000313" key="1">
    <source>
        <dbReference type="EMBL" id="EFO96906.1"/>
    </source>
</evidence>
<name>E3M9Y6_CAERE</name>
<dbReference type="EMBL" id="DS268431">
    <property type="protein sequence ID" value="EFO96906.1"/>
    <property type="molecule type" value="Genomic_DNA"/>
</dbReference>
<dbReference type="OrthoDB" id="5866571at2759"/>
<dbReference type="HOGENOM" id="CLU_1200803_0_0_1"/>
<reference evidence="1" key="1">
    <citation type="submission" date="2007-07" db="EMBL/GenBank/DDBJ databases">
        <title>PCAP assembly of the Caenorhabditis remanei genome.</title>
        <authorList>
            <consortium name="The Caenorhabditis remanei Sequencing Consortium"/>
            <person name="Wilson R.K."/>
        </authorList>
    </citation>
    <scope>NUCLEOTIDE SEQUENCE [LARGE SCALE GENOMIC DNA]</scope>
    <source>
        <strain evidence="1">PB4641</strain>
    </source>
</reference>
<dbReference type="eggNOG" id="ENOG502THZS">
    <property type="taxonomic scope" value="Eukaryota"/>
</dbReference>
<protein>
    <submittedName>
        <fullName evidence="1">Uncharacterized protein</fullName>
    </submittedName>
</protein>
<keyword evidence="2" id="KW-1185">Reference proteome</keyword>
<organism evidence="2">
    <name type="scientific">Caenorhabditis remanei</name>
    <name type="common">Caenorhabditis vulgaris</name>
    <dbReference type="NCBI Taxonomy" id="31234"/>
    <lineage>
        <taxon>Eukaryota</taxon>
        <taxon>Metazoa</taxon>
        <taxon>Ecdysozoa</taxon>
        <taxon>Nematoda</taxon>
        <taxon>Chromadorea</taxon>
        <taxon>Rhabditida</taxon>
        <taxon>Rhabditina</taxon>
        <taxon>Rhabditomorpha</taxon>
        <taxon>Rhabditoidea</taxon>
        <taxon>Rhabditidae</taxon>
        <taxon>Peloderinae</taxon>
        <taxon>Caenorhabditis</taxon>
    </lineage>
</organism>
<sequence>MLIFLLLLVFATDYARSEDCNLISKEGHGNLQVHGHGLHRQIELTTFIQAKSRVSQCRLMYSISIPDEAYVDERELVVSLLFIAGFVIFRLTSALPGYEIVFGDSKKKDNRLIYIVRQKLFLSTFEMKEKLKFPVHLLPPSKQRLPEVKFFQPIIAVDCKGNFTGCPTTGIQSKDARVKPTSGKWLQVKPWEKIRTFVDIFRGEPLFPELPLQSLFILAASLSFSMFYLMN</sequence>